<accession>A0ABT5V4D6</accession>
<keyword evidence="4" id="KW-1185">Reference proteome</keyword>
<dbReference type="Proteomes" id="UP001216189">
    <property type="component" value="Unassembled WGS sequence"/>
</dbReference>
<dbReference type="Gene3D" id="3.40.50.300">
    <property type="entry name" value="P-loop containing nucleotide triphosphate hydrolases"/>
    <property type="match status" value="1"/>
</dbReference>
<evidence type="ECO:0000313" key="4">
    <source>
        <dbReference type="Proteomes" id="UP001216189"/>
    </source>
</evidence>
<dbReference type="InterPro" id="IPR050625">
    <property type="entry name" value="ParA/MinD_ATPase"/>
</dbReference>
<dbReference type="EMBL" id="JARBFT010000011">
    <property type="protein sequence ID" value="MDE1515534.1"/>
    <property type="molecule type" value="Genomic_DNA"/>
</dbReference>
<evidence type="ECO:0000313" key="3">
    <source>
        <dbReference type="EMBL" id="MDE1515534.1"/>
    </source>
</evidence>
<keyword evidence="2" id="KW-0067">ATP-binding</keyword>
<dbReference type="SUPFAM" id="SSF52540">
    <property type="entry name" value="P-loop containing nucleoside triphosphate hydrolases"/>
    <property type="match status" value="1"/>
</dbReference>
<evidence type="ECO:0000256" key="2">
    <source>
        <dbReference type="ARBA" id="ARBA00022840"/>
    </source>
</evidence>
<evidence type="ECO:0000256" key="1">
    <source>
        <dbReference type="ARBA" id="ARBA00022741"/>
    </source>
</evidence>
<dbReference type="PANTHER" id="PTHR43384:SF6">
    <property type="entry name" value="SEPTUM SITE-DETERMINING PROTEIN MIND HOMOLOG, CHLOROPLASTIC"/>
    <property type="match status" value="1"/>
</dbReference>
<keyword evidence="1" id="KW-0547">Nucleotide-binding</keyword>
<dbReference type="PANTHER" id="PTHR43384">
    <property type="entry name" value="SEPTUM SITE-DETERMINING PROTEIN MIND HOMOLOG, CHLOROPLASTIC-RELATED"/>
    <property type="match status" value="1"/>
</dbReference>
<name>A0ABT5V4D6_9VIBR</name>
<dbReference type="InterPro" id="IPR027417">
    <property type="entry name" value="P-loop_NTPase"/>
</dbReference>
<protein>
    <submittedName>
        <fullName evidence="3">Chromosome partitioning protein ParA</fullName>
    </submittedName>
</protein>
<sequence length="416" mass="46236">MFDLVDLLSKKQATEVIEQQKITTVVFYQTEQCQELVMEAYRFEGIVPPVAVKNCDEAIAAHVRQSDIEIVIIELNDSHNISQDAERISHLLPNHASVIIIGSEDAISTIRNLKSMGFYYVFWPVTKQELIDFVKSVYDNRQRSSHRGPGQKRRAKYVSLLGSKGGVGTSLITAEIAYQLSSVRNTSCLVVEQHFQGGNLDILLGIRKMEKRRIQKGAFSSSLDSASAQSLLYKHTPMLSMLALTSEHLDTLSLLDYSNAVVDQLSEEVNFILEDLSASVGFAVEADKFLSQADVIVLVIEPTVSSVREAARLKERISKANTNPALRLLTVFNQSLPVKLHSATKQDAESILKQPIDIDIPFCDTINHTVLENQRLVTSKLKAAEPLQNLTALILGETVSSKAGMLDALKQKWSRK</sequence>
<organism evidence="3 4">
    <name type="scientific">Vibrio chanodichtyis</name>
    <dbReference type="NCBI Taxonomy" id="3027932"/>
    <lineage>
        <taxon>Bacteria</taxon>
        <taxon>Pseudomonadati</taxon>
        <taxon>Pseudomonadota</taxon>
        <taxon>Gammaproteobacteria</taxon>
        <taxon>Vibrionales</taxon>
        <taxon>Vibrionaceae</taxon>
        <taxon>Vibrio</taxon>
    </lineage>
</organism>
<comment type="caution">
    <text evidence="3">The sequence shown here is derived from an EMBL/GenBank/DDBJ whole genome shotgun (WGS) entry which is preliminary data.</text>
</comment>
<dbReference type="RefSeq" id="WP_274723258.1">
    <property type="nucleotide sequence ID" value="NZ_JARBFT010000011.1"/>
</dbReference>
<reference evidence="3 4" key="1">
    <citation type="submission" date="2023-02" db="EMBL/GenBank/DDBJ databases">
        <title>Vibrio intestini sp. nov., a close relative of Vibrio cholerae isolated from the intestine of Healthy Culter dabryi.</title>
        <authorList>
            <person name="Wu N."/>
        </authorList>
    </citation>
    <scope>NUCLEOTIDE SEQUENCE [LARGE SCALE GENOMIC DNA]</scope>
    <source>
        <strain evidence="3 4">DSL-7</strain>
    </source>
</reference>
<proteinExistence type="predicted"/>
<dbReference type="Gene3D" id="3.40.50.2300">
    <property type="match status" value="1"/>
</dbReference>
<gene>
    <name evidence="3" type="ORF">PUN32_10985</name>
</gene>